<name>A0A951UCT4_9CYAN</name>
<gene>
    <name evidence="1" type="ORF">KME25_30940</name>
</gene>
<protein>
    <submittedName>
        <fullName evidence="1">Uncharacterized protein</fullName>
    </submittedName>
</protein>
<dbReference type="Proteomes" id="UP000753908">
    <property type="component" value="Unassembled WGS sequence"/>
</dbReference>
<evidence type="ECO:0000313" key="2">
    <source>
        <dbReference type="Proteomes" id="UP000753908"/>
    </source>
</evidence>
<accession>A0A951UCT4</accession>
<comment type="caution">
    <text evidence="1">The sequence shown here is derived from an EMBL/GenBank/DDBJ whole genome shotgun (WGS) entry which is preliminary data.</text>
</comment>
<reference evidence="1" key="1">
    <citation type="submission" date="2021-05" db="EMBL/GenBank/DDBJ databases">
        <authorList>
            <person name="Pietrasiak N."/>
            <person name="Ward R."/>
            <person name="Stajich J.E."/>
            <person name="Kurbessoian T."/>
        </authorList>
    </citation>
    <scope>NUCLEOTIDE SEQUENCE</scope>
    <source>
        <strain evidence="1">CPER-KK1</strain>
    </source>
</reference>
<reference evidence="1" key="2">
    <citation type="journal article" date="2022" name="Microbiol. Resour. Announc.">
        <title>Metagenome Sequencing to Explore Phylogenomics of Terrestrial Cyanobacteria.</title>
        <authorList>
            <person name="Ward R.D."/>
            <person name="Stajich J.E."/>
            <person name="Johansen J.R."/>
            <person name="Huntemann M."/>
            <person name="Clum A."/>
            <person name="Foster B."/>
            <person name="Foster B."/>
            <person name="Roux S."/>
            <person name="Palaniappan K."/>
            <person name="Varghese N."/>
            <person name="Mukherjee S."/>
            <person name="Reddy T.B.K."/>
            <person name="Daum C."/>
            <person name="Copeland A."/>
            <person name="Chen I.A."/>
            <person name="Ivanova N.N."/>
            <person name="Kyrpides N.C."/>
            <person name="Shapiro N."/>
            <person name="Eloe-Fadrosh E.A."/>
            <person name="Pietrasiak N."/>
        </authorList>
    </citation>
    <scope>NUCLEOTIDE SEQUENCE</scope>
    <source>
        <strain evidence="1">CPER-KK1</strain>
    </source>
</reference>
<dbReference type="EMBL" id="JAHHIF010000071">
    <property type="protein sequence ID" value="MBW4548788.1"/>
    <property type="molecule type" value="Genomic_DNA"/>
</dbReference>
<sequence>MSIISTSRLCNLYSKDLKKPNSPILIHNLLRLKAADFRRIESPDSLESVRPS</sequence>
<evidence type="ECO:0000313" key="1">
    <source>
        <dbReference type="EMBL" id="MBW4548788.1"/>
    </source>
</evidence>
<organism evidence="1 2">
    <name type="scientific">Symplocastrum torsivum CPER-KK1</name>
    <dbReference type="NCBI Taxonomy" id="450513"/>
    <lineage>
        <taxon>Bacteria</taxon>
        <taxon>Bacillati</taxon>
        <taxon>Cyanobacteriota</taxon>
        <taxon>Cyanophyceae</taxon>
        <taxon>Oscillatoriophycideae</taxon>
        <taxon>Oscillatoriales</taxon>
        <taxon>Microcoleaceae</taxon>
        <taxon>Symplocastrum</taxon>
    </lineage>
</organism>
<proteinExistence type="predicted"/>
<dbReference type="AlphaFoldDB" id="A0A951UCT4"/>